<proteinExistence type="predicted"/>
<reference evidence="1" key="1">
    <citation type="submission" date="2021-01" db="EMBL/GenBank/DDBJ databases">
        <authorList>
            <consortium name="Genoscope - CEA"/>
            <person name="William W."/>
        </authorList>
    </citation>
    <scope>NUCLEOTIDE SEQUENCE</scope>
</reference>
<evidence type="ECO:0000313" key="2">
    <source>
        <dbReference type="Proteomes" id="UP000692954"/>
    </source>
</evidence>
<name>A0A8S1N3Q2_9CILI</name>
<organism evidence="1 2">
    <name type="scientific">Paramecium sonneborni</name>
    <dbReference type="NCBI Taxonomy" id="65129"/>
    <lineage>
        <taxon>Eukaryota</taxon>
        <taxon>Sar</taxon>
        <taxon>Alveolata</taxon>
        <taxon>Ciliophora</taxon>
        <taxon>Intramacronucleata</taxon>
        <taxon>Oligohymenophorea</taxon>
        <taxon>Peniculida</taxon>
        <taxon>Parameciidae</taxon>
        <taxon>Paramecium</taxon>
    </lineage>
</organism>
<evidence type="ECO:0000313" key="1">
    <source>
        <dbReference type="EMBL" id="CAD8084741.1"/>
    </source>
</evidence>
<dbReference type="AlphaFoldDB" id="A0A8S1N3Q2"/>
<protein>
    <submittedName>
        <fullName evidence="1">Uncharacterized protein</fullName>
    </submittedName>
</protein>
<dbReference type="EMBL" id="CAJJDN010000047">
    <property type="protein sequence ID" value="CAD8084741.1"/>
    <property type="molecule type" value="Genomic_DNA"/>
</dbReference>
<keyword evidence="2" id="KW-1185">Reference proteome</keyword>
<sequence length="302" mass="35960">MKQELQRNQSESTCENNNKYRKISNKNNRRVKIKDSSEQQQDLSKNIRKIMNFSLSEQFGTLLDQENHNIYQDECFLNPKGTEIICNLSRMKQHFLKQYQDQFIFDGIQEIHNNKYAVSNILYSGLSASALASTKWNSVQAMRRLRAERPQCSEFKEYPLDDKAIKEIEQMKYKINKKRRVNSEHQKVNEKLILDGSQQFNKYIENIKQSNNIYTDVYGQKKGEYDLILDFAKKQNLNVCQAENDIQLIKYRQNLRNYKTNLENQQNRRIQRKKYIDDDEIYGVKPNKIASSRVNFKNKLII</sequence>
<dbReference type="Proteomes" id="UP000692954">
    <property type="component" value="Unassembled WGS sequence"/>
</dbReference>
<gene>
    <name evidence="1" type="ORF">PSON_ATCC_30995.1.T0470138</name>
</gene>
<accession>A0A8S1N3Q2</accession>
<comment type="caution">
    <text evidence="1">The sequence shown here is derived from an EMBL/GenBank/DDBJ whole genome shotgun (WGS) entry which is preliminary data.</text>
</comment>